<dbReference type="GeneID" id="5886136"/>
<organism evidence="2">
    <name type="scientific">Entamoeba dispar (strain ATCC PRA-260 / SAW760)</name>
    <dbReference type="NCBI Taxonomy" id="370354"/>
    <lineage>
        <taxon>Eukaryota</taxon>
        <taxon>Amoebozoa</taxon>
        <taxon>Evosea</taxon>
        <taxon>Archamoebae</taxon>
        <taxon>Mastigamoebida</taxon>
        <taxon>Entamoebidae</taxon>
        <taxon>Entamoeba</taxon>
    </lineage>
</organism>
<proteinExistence type="predicted"/>
<dbReference type="AlphaFoldDB" id="B0ES83"/>
<sequence length="107" mass="12686">MSIDIDERCEYYPLEDIVLNALHDYYVDLEDLQSLCEDMKFLCQKEQMIPCCSVKYSKLIEDDAYLVEDIANLSSKMVKLHKNVIDAFKRCRENREKKLTEITKPKK</sequence>
<gene>
    <name evidence="1" type="ORF">EDI_011080</name>
</gene>
<evidence type="ECO:0000313" key="2">
    <source>
        <dbReference type="Proteomes" id="UP000008076"/>
    </source>
</evidence>
<reference evidence="2" key="1">
    <citation type="submission" date="2007-12" db="EMBL/GenBank/DDBJ databases">
        <title>Annotation of Entamoeba dispar SAW760.</title>
        <authorList>
            <person name="Lorenzi H."/>
            <person name="Inman J."/>
            <person name="Schobel S."/>
            <person name="Amedeo P."/>
            <person name="Caler E."/>
        </authorList>
    </citation>
    <scope>NUCLEOTIDE SEQUENCE [LARGE SCALE GENOMIC DNA]</scope>
    <source>
        <strain evidence="2">ATCC PRA-260 / SAW760</strain>
    </source>
</reference>
<dbReference type="VEuPathDB" id="AmoebaDB:EDI_011080"/>
<keyword evidence="2" id="KW-1185">Reference proteome</keyword>
<dbReference type="Proteomes" id="UP000008076">
    <property type="component" value="Unassembled WGS sequence"/>
</dbReference>
<protein>
    <submittedName>
        <fullName evidence="1">Uncharacterized protein</fullName>
    </submittedName>
</protein>
<name>B0ES83_ENTDS</name>
<dbReference type="EMBL" id="DS550611">
    <property type="protein sequence ID" value="EDR22608.1"/>
    <property type="molecule type" value="Genomic_DNA"/>
</dbReference>
<dbReference type="KEGG" id="edi:EDI_011080"/>
<dbReference type="RefSeq" id="XP_001740949.1">
    <property type="nucleotide sequence ID" value="XM_001740897.1"/>
</dbReference>
<accession>B0ES83</accession>
<evidence type="ECO:0000313" key="1">
    <source>
        <dbReference type="EMBL" id="EDR22608.1"/>
    </source>
</evidence>